<sequence length="427" mass="46254">MRPVLRSAAVLAALAVAATGCGGGGSDDGVVELRFSWWGADERHTRTQEVIDRFEASHPNIRITGEYTDWDAYWDRLATSTAANDAPDIISQEERYLREYADRGALLDLEEYGEQLDLSEIDELALTSGQLEDGTFGVATGINVASIMADPELYDEAGVEMPDDSTWTWDDFIETSAAITEATDGEIYGTQAMGVTEGPFQMFARQHGESVYTDDGQLGFSPQTMTDWWEIVARVHEEEGAAGAAESVEIDAGGPDLSTVATGSGAMAHFWTNQFGVISNASGHELQLLRFPGETEFDRTGVYLKPAMFYSISAGTDHPEEAAEFVDFLLNDVEAAEIILADRGLAANTRIRDETRDALPPADAATADYIEELTPDVVDAVQVPPIGAGEVVDITKRINEEVMFGRLTPAEATDQWISEVETAIGSA</sequence>
<dbReference type="RefSeq" id="WP_378575174.1">
    <property type="nucleotide sequence ID" value="NZ_JBHSFQ010000014.1"/>
</dbReference>
<proteinExistence type="predicted"/>
<dbReference type="PROSITE" id="PS51257">
    <property type="entry name" value="PROKAR_LIPOPROTEIN"/>
    <property type="match status" value="1"/>
</dbReference>
<evidence type="ECO:0000313" key="2">
    <source>
        <dbReference type="Proteomes" id="UP001595923"/>
    </source>
</evidence>
<evidence type="ECO:0000313" key="1">
    <source>
        <dbReference type="EMBL" id="MFC4563231.1"/>
    </source>
</evidence>
<dbReference type="PANTHER" id="PTHR43649">
    <property type="entry name" value="ARABINOSE-BINDING PROTEIN-RELATED"/>
    <property type="match status" value="1"/>
</dbReference>
<keyword evidence="2" id="KW-1185">Reference proteome</keyword>
<protein>
    <submittedName>
        <fullName evidence="1">ABC transporter substrate-binding protein</fullName>
    </submittedName>
</protein>
<dbReference type="InterPro" id="IPR050490">
    <property type="entry name" value="Bact_solute-bd_prot1"/>
</dbReference>
<accession>A0ABV9DWR6</accession>
<dbReference type="PANTHER" id="PTHR43649:SF11">
    <property type="entry name" value="ABC TRANSPORTER SUBSTRATE-BINDING PROTEIN YESO-RELATED"/>
    <property type="match status" value="1"/>
</dbReference>
<dbReference type="Pfam" id="PF01547">
    <property type="entry name" value="SBP_bac_1"/>
    <property type="match status" value="1"/>
</dbReference>
<dbReference type="EMBL" id="JBHSFQ010000014">
    <property type="protein sequence ID" value="MFC4563231.1"/>
    <property type="molecule type" value="Genomic_DNA"/>
</dbReference>
<dbReference type="SUPFAM" id="SSF53850">
    <property type="entry name" value="Periplasmic binding protein-like II"/>
    <property type="match status" value="1"/>
</dbReference>
<gene>
    <name evidence="1" type="ORF">ACFO4E_15305</name>
</gene>
<reference evidence="2" key="1">
    <citation type="journal article" date="2019" name="Int. J. Syst. Evol. Microbiol.">
        <title>The Global Catalogue of Microorganisms (GCM) 10K type strain sequencing project: providing services to taxonomists for standard genome sequencing and annotation.</title>
        <authorList>
            <consortium name="The Broad Institute Genomics Platform"/>
            <consortium name="The Broad Institute Genome Sequencing Center for Infectious Disease"/>
            <person name="Wu L."/>
            <person name="Ma J."/>
        </authorList>
    </citation>
    <scope>NUCLEOTIDE SEQUENCE [LARGE SCALE GENOMIC DNA]</scope>
    <source>
        <strain evidence="2">XZYJ18</strain>
    </source>
</reference>
<organism evidence="1 2">
    <name type="scientific">Nocardiopsis mangrovi</name>
    <dbReference type="NCBI Taxonomy" id="1179818"/>
    <lineage>
        <taxon>Bacteria</taxon>
        <taxon>Bacillati</taxon>
        <taxon>Actinomycetota</taxon>
        <taxon>Actinomycetes</taxon>
        <taxon>Streptosporangiales</taxon>
        <taxon>Nocardiopsidaceae</taxon>
        <taxon>Nocardiopsis</taxon>
    </lineage>
</organism>
<name>A0ABV9DWR6_9ACTN</name>
<dbReference type="Gene3D" id="3.40.190.10">
    <property type="entry name" value="Periplasmic binding protein-like II"/>
    <property type="match status" value="2"/>
</dbReference>
<dbReference type="Proteomes" id="UP001595923">
    <property type="component" value="Unassembled WGS sequence"/>
</dbReference>
<comment type="caution">
    <text evidence="1">The sequence shown here is derived from an EMBL/GenBank/DDBJ whole genome shotgun (WGS) entry which is preliminary data.</text>
</comment>
<dbReference type="InterPro" id="IPR006059">
    <property type="entry name" value="SBP"/>
</dbReference>